<dbReference type="PANTHER" id="PTHR13140">
    <property type="entry name" value="MYOSIN"/>
    <property type="match status" value="1"/>
</dbReference>
<evidence type="ECO:0000256" key="6">
    <source>
        <dbReference type="PROSITE-ProRule" id="PRU00782"/>
    </source>
</evidence>
<evidence type="ECO:0000256" key="1">
    <source>
        <dbReference type="ARBA" id="ARBA00022741"/>
    </source>
</evidence>
<reference evidence="8 9" key="1">
    <citation type="submission" date="2024-01" db="EMBL/GenBank/DDBJ databases">
        <title>Genome assemblies of Stephania.</title>
        <authorList>
            <person name="Yang L."/>
        </authorList>
    </citation>
    <scope>NUCLEOTIDE SEQUENCE [LARGE SCALE GENOMIC DNA]</scope>
    <source>
        <strain evidence="8">JXDWG</strain>
        <tissue evidence="8">Leaf</tissue>
    </source>
</reference>
<dbReference type="Proteomes" id="UP001419268">
    <property type="component" value="Unassembled WGS sequence"/>
</dbReference>
<evidence type="ECO:0000256" key="4">
    <source>
        <dbReference type="ARBA" id="ARBA00023175"/>
    </source>
</evidence>
<proteinExistence type="inferred from homology"/>
<dbReference type="GO" id="GO:0016459">
    <property type="term" value="C:myosin complex"/>
    <property type="evidence" value="ECO:0007669"/>
    <property type="project" value="UniProtKB-KW"/>
</dbReference>
<dbReference type="InterPro" id="IPR036961">
    <property type="entry name" value="Kinesin_motor_dom_sf"/>
</dbReference>
<dbReference type="Gene3D" id="3.40.850.10">
    <property type="entry name" value="Kinesin motor domain"/>
    <property type="match status" value="1"/>
</dbReference>
<name>A0AAP0L7I4_9MAGN</name>
<dbReference type="Pfam" id="PF00063">
    <property type="entry name" value="Myosin_head"/>
    <property type="match status" value="1"/>
</dbReference>
<evidence type="ECO:0000259" key="7">
    <source>
        <dbReference type="PROSITE" id="PS51456"/>
    </source>
</evidence>
<dbReference type="GO" id="GO:0007015">
    <property type="term" value="P:actin filament organization"/>
    <property type="evidence" value="ECO:0007669"/>
    <property type="project" value="TreeGrafter"/>
</dbReference>
<comment type="caution">
    <text evidence="6">Lacks conserved residue(s) required for the propagation of feature annotation.</text>
</comment>
<feature type="domain" description="Myosin motor" evidence="7">
    <location>
        <begin position="35"/>
        <end position="125"/>
    </location>
</feature>
<keyword evidence="9" id="KW-1185">Reference proteome</keyword>
<dbReference type="PANTHER" id="PTHR13140:SF706">
    <property type="entry name" value="DILUTE CLASS UNCONVENTIONAL MYOSIN, ISOFORM C"/>
    <property type="match status" value="1"/>
</dbReference>
<sequence>MHSTSGEDARVMLSDGKVLTMSKGIVLPANPNILEDIDDLVHLSFLNEPSVLHNLCNRYSQKQTKAGPVLLAMNPFKWVEVRGNELVAGCGKKPRVSPNIYYWAKDAFIAMVNGEYKLFFGFLLD</sequence>
<evidence type="ECO:0000256" key="5">
    <source>
        <dbReference type="ARBA" id="ARBA00023203"/>
    </source>
</evidence>
<dbReference type="PROSITE" id="PS51456">
    <property type="entry name" value="MYOSIN_MOTOR"/>
    <property type="match status" value="1"/>
</dbReference>
<dbReference type="GO" id="GO:0005737">
    <property type="term" value="C:cytoplasm"/>
    <property type="evidence" value="ECO:0007669"/>
    <property type="project" value="TreeGrafter"/>
</dbReference>
<dbReference type="GO" id="GO:0016020">
    <property type="term" value="C:membrane"/>
    <property type="evidence" value="ECO:0007669"/>
    <property type="project" value="TreeGrafter"/>
</dbReference>
<keyword evidence="5 6" id="KW-0009">Actin-binding</keyword>
<keyword evidence="2" id="KW-0067">ATP-binding</keyword>
<keyword evidence="4" id="KW-0505">Motor protein</keyword>
<comment type="caution">
    <text evidence="8">The sequence shown here is derived from an EMBL/GenBank/DDBJ whole genome shotgun (WGS) entry which is preliminary data.</text>
</comment>
<dbReference type="EMBL" id="JBBNAG010000001">
    <property type="protein sequence ID" value="KAK9166003.1"/>
    <property type="molecule type" value="Genomic_DNA"/>
</dbReference>
<evidence type="ECO:0000313" key="8">
    <source>
        <dbReference type="EMBL" id="KAK9166003.1"/>
    </source>
</evidence>
<dbReference type="InterPro" id="IPR001609">
    <property type="entry name" value="Myosin_head_motor_dom-like"/>
</dbReference>
<dbReference type="AlphaFoldDB" id="A0AAP0L7I4"/>
<keyword evidence="3 6" id="KW-0518">Myosin</keyword>
<evidence type="ECO:0000313" key="9">
    <source>
        <dbReference type="Proteomes" id="UP001419268"/>
    </source>
</evidence>
<organism evidence="8 9">
    <name type="scientific">Stephania cephalantha</name>
    <dbReference type="NCBI Taxonomy" id="152367"/>
    <lineage>
        <taxon>Eukaryota</taxon>
        <taxon>Viridiplantae</taxon>
        <taxon>Streptophyta</taxon>
        <taxon>Embryophyta</taxon>
        <taxon>Tracheophyta</taxon>
        <taxon>Spermatophyta</taxon>
        <taxon>Magnoliopsida</taxon>
        <taxon>Ranunculales</taxon>
        <taxon>Menispermaceae</taxon>
        <taxon>Menispermoideae</taxon>
        <taxon>Cissampelideae</taxon>
        <taxon>Stephania</taxon>
    </lineage>
</organism>
<accession>A0AAP0L7I4</accession>
<evidence type="ECO:0000256" key="3">
    <source>
        <dbReference type="ARBA" id="ARBA00023123"/>
    </source>
</evidence>
<dbReference type="GO" id="GO:0000146">
    <property type="term" value="F:microfilament motor activity"/>
    <property type="evidence" value="ECO:0007669"/>
    <property type="project" value="TreeGrafter"/>
</dbReference>
<protein>
    <recommendedName>
        <fullName evidence="7">Myosin motor domain-containing protein</fullName>
    </recommendedName>
</protein>
<dbReference type="GO" id="GO:0005524">
    <property type="term" value="F:ATP binding"/>
    <property type="evidence" value="ECO:0007669"/>
    <property type="project" value="UniProtKB-KW"/>
</dbReference>
<dbReference type="SUPFAM" id="SSF52540">
    <property type="entry name" value="P-loop containing nucleoside triphosphate hydrolases"/>
    <property type="match status" value="1"/>
</dbReference>
<gene>
    <name evidence="8" type="ORF">Scep_001194</name>
</gene>
<dbReference type="InterPro" id="IPR027417">
    <property type="entry name" value="P-loop_NTPase"/>
</dbReference>
<dbReference type="GO" id="GO:0051015">
    <property type="term" value="F:actin filament binding"/>
    <property type="evidence" value="ECO:0007669"/>
    <property type="project" value="TreeGrafter"/>
</dbReference>
<comment type="similarity">
    <text evidence="6">Belongs to the TRAFAC class myosin-kinesin ATPase superfamily. Myosin family.</text>
</comment>
<keyword evidence="1" id="KW-0547">Nucleotide-binding</keyword>
<evidence type="ECO:0000256" key="2">
    <source>
        <dbReference type="ARBA" id="ARBA00022840"/>
    </source>
</evidence>